<dbReference type="PRINTS" id="PR00996">
    <property type="entry name" value="CHERMTFRASE"/>
</dbReference>
<dbReference type="OrthoDB" id="9816309at2"/>
<accession>A0A8B6XBJ4</accession>
<evidence type="ECO:0000256" key="3">
    <source>
        <dbReference type="ARBA" id="ARBA00022603"/>
    </source>
</evidence>
<dbReference type="InterPro" id="IPR036804">
    <property type="entry name" value="CheR_N_sf"/>
</dbReference>
<reference evidence="9" key="5">
    <citation type="submission" date="2025-08" db="UniProtKB">
        <authorList>
            <consortium name="RefSeq"/>
        </authorList>
    </citation>
    <scope>IDENTIFICATION</scope>
</reference>
<proteinExistence type="predicted"/>
<dbReference type="PANTHER" id="PTHR24422">
    <property type="entry name" value="CHEMOTAXIS PROTEIN METHYLTRANSFERASE"/>
    <property type="match status" value="1"/>
</dbReference>
<dbReference type="InterPro" id="IPR022641">
    <property type="entry name" value="CheR_N"/>
</dbReference>
<dbReference type="Gene3D" id="1.10.155.10">
    <property type="entry name" value="Chemotaxis receptor methyltransferase CheR, N-terminal domain"/>
    <property type="match status" value="1"/>
</dbReference>
<dbReference type="InterPro" id="IPR000780">
    <property type="entry name" value="CheR_MeTrfase"/>
</dbReference>
<dbReference type="CDD" id="cd02440">
    <property type="entry name" value="AdoMet_MTases"/>
    <property type="match status" value="1"/>
</dbReference>
<feature type="compositionally biased region" description="Low complexity" evidence="6">
    <location>
        <begin position="1"/>
        <end position="17"/>
    </location>
</feature>
<evidence type="ECO:0000256" key="4">
    <source>
        <dbReference type="ARBA" id="ARBA00022679"/>
    </source>
</evidence>
<evidence type="ECO:0000256" key="2">
    <source>
        <dbReference type="ARBA" id="ARBA00012534"/>
    </source>
</evidence>
<dbReference type="SUPFAM" id="SSF47757">
    <property type="entry name" value="Chemotaxis receptor methyltransferase CheR, N-terminal domain"/>
    <property type="match status" value="1"/>
</dbReference>
<dbReference type="PROSITE" id="PS50123">
    <property type="entry name" value="CHER"/>
    <property type="match status" value="1"/>
</dbReference>
<dbReference type="Pfam" id="PF03705">
    <property type="entry name" value="CheR_N"/>
    <property type="match status" value="1"/>
</dbReference>
<feature type="compositionally biased region" description="Low complexity" evidence="6">
    <location>
        <begin position="38"/>
        <end position="47"/>
    </location>
</feature>
<dbReference type="GO" id="GO:0008983">
    <property type="term" value="F:protein-glutamate O-methyltransferase activity"/>
    <property type="evidence" value="ECO:0007669"/>
    <property type="project" value="UniProtKB-EC"/>
</dbReference>
<keyword evidence="4" id="KW-0808">Transferase</keyword>
<keyword evidence="3 9" id="KW-0489">Methyltransferase</keyword>
<keyword evidence="5" id="KW-0949">S-adenosyl-L-methionine</keyword>
<keyword evidence="8" id="KW-1185">Reference proteome</keyword>
<dbReference type="AlphaFoldDB" id="A0A8B6XBJ4"/>
<dbReference type="SUPFAM" id="SSF53335">
    <property type="entry name" value="S-adenosyl-L-methionine-dependent methyltransferases"/>
    <property type="match status" value="1"/>
</dbReference>
<dbReference type="PANTHER" id="PTHR24422:SF26">
    <property type="entry name" value="CHEMOTAXIS PROTEIN METHYLTRANSFERASE"/>
    <property type="match status" value="1"/>
</dbReference>
<dbReference type="Gene3D" id="3.40.50.150">
    <property type="entry name" value="Vaccinia Virus protein VP39"/>
    <property type="match status" value="1"/>
</dbReference>
<dbReference type="RefSeq" id="WP_084545030.1">
    <property type="nucleotide sequence ID" value="NZ_AXWS01000013.1"/>
</dbReference>
<dbReference type="InterPro" id="IPR029063">
    <property type="entry name" value="SAM-dependent_MTases_sf"/>
</dbReference>
<evidence type="ECO:0000313" key="8">
    <source>
        <dbReference type="Proteomes" id="UP000675920"/>
    </source>
</evidence>
<dbReference type="Proteomes" id="UP000675920">
    <property type="component" value="Unplaced"/>
</dbReference>
<feature type="region of interest" description="Disordered" evidence="6">
    <location>
        <begin position="1"/>
        <end position="53"/>
    </location>
</feature>
<sequence length="320" mass="35314">MPNSAVADAVADGAGPARADRRAGPRPPAPAKEPGPSGLTATRAAGTTGAGYLNGGPRLPLPLFRQLRELFERESGVHLKDVKLPLVEGRLARHLARLGADGWDDYLARVRADTSERQHFIDLLTTNETHFFREPAHFELLRDTILPSLPPGRRPNLWCAASSTGEEPYTLAMVLAEALGPTGYDLLASDISTRVLEVARAGRYPVEDAADIPAPLRRRWCLRGTGSQEGRFALSPVLHQRLRFEQINLCTPLPAIGPFDVVFLRNVMIYFPPATKRRVVESVTRTLRPGGWLITSHSESLHGFSDELKTWRPSVYRKPE</sequence>
<feature type="domain" description="CheR-type methyltransferase" evidence="7">
    <location>
        <begin position="64"/>
        <end position="320"/>
    </location>
</feature>
<dbReference type="InterPro" id="IPR050903">
    <property type="entry name" value="Bact_Chemotaxis_MeTrfase"/>
</dbReference>
<evidence type="ECO:0000256" key="5">
    <source>
        <dbReference type="ARBA" id="ARBA00022691"/>
    </source>
</evidence>
<comment type="catalytic activity">
    <reaction evidence="1">
        <text>L-glutamyl-[protein] + S-adenosyl-L-methionine = [protein]-L-glutamate 5-O-methyl ester + S-adenosyl-L-homocysteine</text>
        <dbReference type="Rhea" id="RHEA:24452"/>
        <dbReference type="Rhea" id="RHEA-COMP:10208"/>
        <dbReference type="Rhea" id="RHEA-COMP:10311"/>
        <dbReference type="ChEBI" id="CHEBI:29973"/>
        <dbReference type="ChEBI" id="CHEBI:57856"/>
        <dbReference type="ChEBI" id="CHEBI:59789"/>
        <dbReference type="ChEBI" id="CHEBI:82795"/>
        <dbReference type="EC" id="2.1.1.80"/>
    </reaction>
</comment>
<protein>
    <recommendedName>
        <fullName evidence="2">protein-glutamate O-methyltransferase</fullName>
        <ecNumber evidence="2">2.1.1.80</ecNumber>
    </recommendedName>
</protein>
<reference evidence="9" key="2">
    <citation type="journal article" date="2002" name="Curr. Opin. Struct. Biol.">
        <title>SAM (dependent) I AM: the S-adenosylmethionine-dependent methyltransferase fold.</title>
        <authorList>
            <person name="Martin J.L."/>
            <person name="McMillan F.M."/>
        </authorList>
    </citation>
    <scope>NUCLEOTIDE SEQUENCE</scope>
</reference>
<evidence type="ECO:0000313" key="9">
    <source>
        <dbReference type="RefSeq" id="WP_084545030.1"/>
    </source>
</evidence>
<evidence type="ECO:0000256" key="6">
    <source>
        <dbReference type="SAM" id="MobiDB-lite"/>
    </source>
</evidence>
<dbReference type="GO" id="GO:0032259">
    <property type="term" value="P:methylation"/>
    <property type="evidence" value="ECO:0007669"/>
    <property type="project" value="UniProtKB-KW"/>
</dbReference>
<reference evidence="9" key="1">
    <citation type="journal article" date="1997" name="Structure">
        <title>Crystal structure of the chemotaxis receptor methyltransferase CheR suggests a conserved structural motif for binding S-adenosylmethionine.</title>
        <authorList>
            <person name="Djordjevic S."/>
            <person name="Stock A.M."/>
        </authorList>
    </citation>
    <scope>NUCLEOTIDE SEQUENCE</scope>
</reference>
<dbReference type="SMART" id="SM00138">
    <property type="entry name" value="MeTrc"/>
    <property type="match status" value="1"/>
</dbReference>
<evidence type="ECO:0000256" key="1">
    <source>
        <dbReference type="ARBA" id="ARBA00001541"/>
    </source>
</evidence>
<evidence type="ECO:0000259" key="7">
    <source>
        <dbReference type="PROSITE" id="PS50123"/>
    </source>
</evidence>
<reference evidence="9" key="3">
    <citation type="journal article" date="2003" name="Trends Biochem. Sci.">
        <title>Many paths to methyltransfer: a chronicle of convergence.</title>
        <authorList>
            <person name="Schubert H.L."/>
            <person name="Blumenthal R.M."/>
            <person name="Cheng X."/>
        </authorList>
    </citation>
    <scope>NUCLEOTIDE SEQUENCE</scope>
</reference>
<name>A0A8B6XBJ4_9BURK</name>
<dbReference type="EC" id="2.1.1.80" evidence="2"/>
<dbReference type="Pfam" id="PF01739">
    <property type="entry name" value="CheR"/>
    <property type="match status" value="1"/>
</dbReference>
<organism evidence="8 9">
    <name type="scientific">Derxia gummosa DSM 723</name>
    <dbReference type="NCBI Taxonomy" id="1121388"/>
    <lineage>
        <taxon>Bacteria</taxon>
        <taxon>Pseudomonadati</taxon>
        <taxon>Pseudomonadota</taxon>
        <taxon>Betaproteobacteria</taxon>
        <taxon>Burkholderiales</taxon>
        <taxon>Alcaligenaceae</taxon>
        <taxon>Derxia</taxon>
    </lineage>
</organism>
<dbReference type="InterPro" id="IPR022642">
    <property type="entry name" value="CheR_C"/>
</dbReference>
<reference evidence="9" key="4">
    <citation type="journal article" date="2012" name="ChemBioChem">
        <title>S-adenosyl-methionine-dependent methyltransferases: highly versatile enzymes in biocatalysis, biosynthesis and other biotechnological applications.</title>
        <authorList>
            <person name="Struck A.W."/>
            <person name="Thompson M.L."/>
            <person name="Wong L.S."/>
            <person name="Micklefield J."/>
        </authorList>
    </citation>
    <scope>NUCLEOTIDE SEQUENCE</scope>
</reference>